<evidence type="ECO:0000313" key="9">
    <source>
        <dbReference type="Proteomes" id="UP000183988"/>
    </source>
</evidence>
<dbReference type="EMBL" id="FQVW01000018">
    <property type="protein sequence ID" value="SHG16431.1"/>
    <property type="molecule type" value="Genomic_DNA"/>
</dbReference>
<dbReference type="GO" id="GO:0005886">
    <property type="term" value="C:plasma membrane"/>
    <property type="evidence" value="ECO:0007669"/>
    <property type="project" value="UniProtKB-SubCell"/>
</dbReference>
<keyword evidence="5 7" id="KW-1133">Transmembrane helix</keyword>
<sequence length="336" mass="35812">MNKVGIQLNNGNLPGILLTAIIAFIAYHIGELYPLVGGAVTAIILGFLVSNFLGVPVIYEKGINFTLKKLLKLAIIILGFSMSFTTIVDVGFDSIIIVLISVILGLFLTYWIARLFKLTGDLPILVGVGTAICGATAIATVSSILKAKEEDFVYAVNTIFAFNVLAVMAYPFIGHLAGLSDEVLGIWAGAAIHDTSSVVAAGYAYSDEAGSTAVVVKLLRTLTLIPVALLLAFFTSYREKGKGKESTVKIWSIFPYFIFLFVGAALINTFLPLPEIVTETTSDIAKFMIIMVMASVGLKANFGKLKSIGFRPFIVGLLSSVIIGVVSITLVLMLAG</sequence>
<dbReference type="AlphaFoldDB" id="A0A1M5HKK4"/>
<evidence type="ECO:0000256" key="5">
    <source>
        <dbReference type="ARBA" id="ARBA00022989"/>
    </source>
</evidence>
<keyword evidence="9" id="KW-1185">Reference proteome</keyword>
<feature type="transmembrane region" description="Helical" evidence="7">
    <location>
        <begin position="314"/>
        <end position="335"/>
    </location>
</feature>
<evidence type="ECO:0000256" key="4">
    <source>
        <dbReference type="ARBA" id="ARBA00022692"/>
    </source>
</evidence>
<evidence type="ECO:0000256" key="6">
    <source>
        <dbReference type="ARBA" id="ARBA00023136"/>
    </source>
</evidence>
<gene>
    <name evidence="8" type="ORF">SAMN05216225_101821</name>
</gene>
<keyword evidence="4 7" id="KW-0812">Transmembrane</keyword>
<feature type="transmembrane region" description="Helical" evidence="7">
    <location>
        <begin position="12"/>
        <end position="29"/>
    </location>
</feature>
<feature type="transmembrane region" description="Helical" evidence="7">
    <location>
        <begin position="70"/>
        <end position="88"/>
    </location>
</feature>
<evidence type="ECO:0000256" key="2">
    <source>
        <dbReference type="ARBA" id="ARBA00007977"/>
    </source>
</evidence>
<comment type="subcellular location">
    <subcellularLocation>
        <location evidence="1">Cell membrane</location>
        <topology evidence="1">Multi-pass membrane protein</topology>
    </subcellularLocation>
</comment>
<proteinExistence type="inferred from homology"/>
<keyword evidence="3" id="KW-1003">Cell membrane</keyword>
<evidence type="ECO:0000256" key="3">
    <source>
        <dbReference type="ARBA" id="ARBA00022475"/>
    </source>
</evidence>
<comment type="similarity">
    <text evidence="2">Belongs to the UPF0324 family.</text>
</comment>
<feature type="transmembrane region" description="Helical" evidence="7">
    <location>
        <begin position="35"/>
        <end position="58"/>
    </location>
</feature>
<dbReference type="RefSeq" id="WP_084063283.1">
    <property type="nucleotide sequence ID" value="NZ_FQVW01000018.1"/>
</dbReference>
<feature type="transmembrane region" description="Helical" evidence="7">
    <location>
        <begin position="284"/>
        <end position="302"/>
    </location>
</feature>
<feature type="transmembrane region" description="Helical" evidence="7">
    <location>
        <begin position="124"/>
        <end position="146"/>
    </location>
</feature>
<dbReference type="PANTHER" id="PTHR30106">
    <property type="entry name" value="INNER MEMBRANE PROTEIN YEIH-RELATED"/>
    <property type="match status" value="1"/>
</dbReference>
<accession>A0A1M5HKK4</accession>
<dbReference type="Proteomes" id="UP000183988">
    <property type="component" value="Unassembled WGS sequence"/>
</dbReference>
<dbReference type="Pfam" id="PF03601">
    <property type="entry name" value="Cons_hypoth698"/>
    <property type="match status" value="1"/>
</dbReference>
<dbReference type="PANTHER" id="PTHR30106:SF1">
    <property type="entry name" value="UPF0324 MEMBRANE PROTEIN FN0533"/>
    <property type="match status" value="1"/>
</dbReference>
<name>A0A1M5HKK4_9BACI</name>
<evidence type="ECO:0000256" key="1">
    <source>
        <dbReference type="ARBA" id="ARBA00004651"/>
    </source>
</evidence>
<dbReference type="OrthoDB" id="9811391at2"/>
<organism evidence="8 9">
    <name type="scientific">Ornithinibacillus halophilus</name>
    <dbReference type="NCBI Taxonomy" id="930117"/>
    <lineage>
        <taxon>Bacteria</taxon>
        <taxon>Bacillati</taxon>
        <taxon>Bacillota</taxon>
        <taxon>Bacilli</taxon>
        <taxon>Bacillales</taxon>
        <taxon>Bacillaceae</taxon>
        <taxon>Ornithinibacillus</taxon>
    </lineage>
</organism>
<feature type="transmembrane region" description="Helical" evidence="7">
    <location>
        <begin position="152"/>
        <end position="172"/>
    </location>
</feature>
<evidence type="ECO:0000313" key="8">
    <source>
        <dbReference type="EMBL" id="SHG16431.1"/>
    </source>
</evidence>
<protein>
    <submittedName>
        <fullName evidence="8">Conserved hypothetical integral membrane protein</fullName>
    </submittedName>
</protein>
<feature type="transmembrane region" description="Helical" evidence="7">
    <location>
        <begin position="94"/>
        <end position="112"/>
    </location>
</feature>
<feature type="transmembrane region" description="Helical" evidence="7">
    <location>
        <begin position="218"/>
        <end position="238"/>
    </location>
</feature>
<feature type="transmembrane region" description="Helical" evidence="7">
    <location>
        <begin position="250"/>
        <end position="272"/>
    </location>
</feature>
<dbReference type="InterPro" id="IPR018383">
    <property type="entry name" value="UPF0324_pro"/>
</dbReference>
<reference evidence="8 9" key="1">
    <citation type="submission" date="2016-11" db="EMBL/GenBank/DDBJ databases">
        <authorList>
            <person name="Jaros S."/>
            <person name="Januszkiewicz K."/>
            <person name="Wedrychowicz H."/>
        </authorList>
    </citation>
    <scope>NUCLEOTIDE SEQUENCE [LARGE SCALE GENOMIC DNA]</scope>
    <source>
        <strain evidence="8 9">IBRC-M 10683</strain>
    </source>
</reference>
<dbReference type="STRING" id="930117.SAMN05216225_101821"/>
<feature type="transmembrane region" description="Helical" evidence="7">
    <location>
        <begin position="184"/>
        <end position="206"/>
    </location>
</feature>
<evidence type="ECO:0000256" key="7">
    <source>
        <dbReference type="SAM" id="Phobius"/>
    </source>
</evidence>
<keyword evidence="6 7" id="KW-0472">Membrane</keyword>